<dbReference type="EMBL" id="GBXM01038874">
    <property type="protein sequence ID" value="JAH69703.1"/>
    <property type="molecule type" value="Transcribed_RNA"/>
</dbReference>
<reference evidence="1" key="1">
    <citation type="submission" date="2014-11" db="EMBL/GenBank/DDBJ databases">
        <authorList>
            <person name="Amaro Gonzalez C."/>
        </authorList>
    </citation>
    <scope>NUCLEOTIDE SEQUENCE</scope>
</reference>
<proteinExistence type="predicted"/>
<organism evidence="1">
    <name type="scientific">Anguilla anguilla</name>
    <name type="common">European freshwater eel</name>
    <name type="synonym">Muraena anguilla</name>
    <dbReference type="NCBI Taxonomy" id="7936"/>
    <lineage>
        <taxon>Eukaryota</taxon>
        <taxon>Metazoa</taxon>
        <taxon>Chordata</taxon>
        <taxon>Craniata</taxon>
        <taxon>Vertebrata</taxon>
        <taxon>Euteleostomi</taxon>
        <taxon>Actinopterygii</taxon>
        <taxon>Neopterygii</taxon>
        <taxon>Teleostei</taxon>
        <taxon>Anguilliformes</taxon>
        <taxon>Anguillidae</taxon>
        <taxon>Anguilla</taxon>
    </lineage>
</organism>
<sequence>MVSFRTANTKEVRPRTVQLFVTRRRCM</sequence>
<reference evidence="1" key="2">
    <citation type="journal article" date="2015" name="Fish Shellfish Immunol.">
        <title>Early steps in the European eel (Anguilla anguilla)-Vibrio vulnificus interaction in the gills: Role of the RtxA13 toxin.</title>
        <authorList>
            <person name="Callol A."/>
            <person name="Pajuelo D."/>
            <person name="Ebbesson L."/>
            <person name="Teles M."/>
            <person name="MacKenzie S."/>
            <person name="Amaro C."/>
        </authorList>
    </citation>
    <scope>NUCLEOTIDE SEQUENCE</scope>
</reference>
<name>A0A0E9UXJ5_ANGAN</name>
<dbReference type="AlphaFoldDB" id="A0A0E9UXJ5"/>
<protein>
    <submittedName>
        <fullName evidence="1">Uncharacterized protein</fullName>
    </submittedName>
</protein>
<accession>A0A0E9UXJ5</accession>
<evidence type="ECO:0000313" key="1">
    <source>
        <dbReference type="EMBL" id="JAH69703.1"/>
    </source>
</evidence>